<protein>
    <submittedName>
        <fullName evidence="3">Uncharacterized protein</fullName>
    </submittedName>
</protein>
<reference evidence="3" key="1">
    <citation type="journal article" date="2019" name="G3 (Bethesda)">
        <title>Genome Assemblies of Two Rare Opportunistic Yeast Pathogens: Diutina rugosa (syn. Candida rugosa) and Trichomonascus ciferrii (syn. Candida ciferrii).</title>
        <authorList>
            <person name="Mixao V."/>
            <person name="Saus E."/>
            <person name="Hansen A.P."/>
            <person name="Lass-Florl C."/>
            <person name="Gabaldon T."/>
        </authorList>
    </citation>
    <scope>NUCLEOTIDE SEQUENCE</scope>
    <source>
        <strain evidence="3">CBS 4856</strain>
    </source>
</reference>
<dbReference type="VEuPathDB" id="FungiDB:TRICI_004428"/>
<organism evidence="3 4">
    <name type="scientific">Trichomonascus ciferrii</name>
    <dbReference type="NCBI Taxonomy" id="44093"/>
    <lineage>
        <taxon>Eukaryota</taxon>
        <taxon>Fungi</taxon>
        <taxon>Dikarya</taxon>
        <taxon>Ascomycota</taxon>
        <taxon>Saccharomycotina</taxon>
        <taxon>Dipodascomycetes</taxon>
        <taxon>Dipodascales</taxon>
        <taxon>Trichomonascaceae</taxon>
        <taxon>Trichomonascus</taxon>
        <taxon>Trichomonascus ciferrii complex</taxon>
    </lineage>
</organism>
<feature type="transmembrane region" description="Helical" evidence="2">
    <location>
        <begin position="20"/>
        <end position="40"/>
    </location>
</feature>
<proteinExistence type="predicted"/>
<dbReference type="AlphaFoldDB" id="A0A642V2B1"/>
<keyword evidence="2" id="KW-0472">Membrane</keyword>
<dbReference type="EMBL" id="SWFS01000336">
    <property type="protein sequence ID" value="KAA8909593.1"/>
    <property type="molecule type" value="Genomic_DNA"/>
</dbReference>
<evidence type="ECO:0000313" key="4">
    <source>
        <dbReference type="Proteomes" id="UP000761534"/>
    </source>
</evidence>
<gene>
    <name evidence="3" type="ORF">TRICI_004428</name>
</gene>
<keyword evidence="2" id="KW-0812">Transmembrane</keyword>
<evidence type="ECO:0000256" key="2">
    <source>
        <dbReference type="SAM" id="Phobius"/>
    </source>
</evidence>
<feature type="region of interest" description="Disordered" evidence="1">
    <location>
        <begin position="167"/>
        <end position="205"/>
    </location>
</feature>
<keyword evidence="4" id="KW-1185">Reference proteome</keyword>
<name>A0A642V2B1_9ASCO</name>
<dbReference type="Proteomes" id="UP000761534">
    <property type="component" value="Unassembled WGS sequence"/>
</dbReference>
<sequence>MDAEYRDLLLAAEKRFQDSWYSWFLRYTFASLRVASVVGAKSVFVARDGIILLLNILYILLLAPLDILLVCIYFLAVNIRPDPDDDPDDLRYDPHKKARRQSGSMADLNIIRRLFWSGANVAIGKNLMTLSIPKSIYTKDTILPGDEPVVEQQWRSSGIQPITTIATKKRNNTETPVDDDDYIKSPEPDDDESPKRPHYGKRLLNNSKTQNLLYFLSRPNDTKALETYSKKIAGQPKPRATRN</sequence>
<feature type="transmembrane region" description="Helical" evidence="2">
    <location>
        <begin position="52"/>
        <end position="76"/>
    </location>
</feature>
<accession>A0A642V2B1</accession>
<evidence type="ECO:0000313" key="3">
    <source>
        <dbReference type="EMBL" id="KAA8909593.1"/>
    </source>
</evidence>
<evidence type="ECO:0000256" key="1">
    <source>
        <dbReference type="SAM" id="MobiDB-lite"/>
    </source>
</evidence>
<comment type="caution">
    <text evidence="3">The sequence shown here is derived from an EMBL/GenBank/DDBJ whole genome shotgun (WGS) entry which is preliminary data.</text>
</comment>
<keyword evidence="2" id="KW-1133">Transmembrane helix</keyword>